<evidence type="ECO:0000259" key="2">
    <source>
        <dbReference type="Pfam" id="PF00240"/>
    </source>
</evidence>
<dbReference type="InterPro" id="IPR000626">
    <property type="entry name" value="Ubiquitin-like_dom"/>
</dbReference>
<feature type="domain" description="Ubiquitin-like" evidence="2">
    <location>
        <begin position="102"/>
        <end position="162"/>
    </location>
</feature>
<dbReference type="InterPro" id="IPR029071">
    <property type="entry name" value="Ubiquitin-like_domsf"/>
</dbReference>
<evidence type="ECO:0000256" key="1">
    <source>
        <dbReference type="SAM" id="MobiDB-lite"/>
    </source>
</evidence>
<dbReference type="SUPFAM" id="SSF54236">
    <property type="entry name" value="Ubiquitin-like"/>
    <property type="match status" value="1"/>
</dbReference>
<gene>
    <name evidence="3" type="ORF">M9Y10_010565</name>
</gene>
<protein>
    <recommendedName>
        <fullName evidence="2">Ubiquitin-like domain-containing protein</fullName>
    </recommendedName>
</protein>
<evidence type="ECO:0000313" key="4">
    <source>
        <dbReference type="Proteomes" id="UP001470230"/>
    </source>
</evidence>
<sequence>MPKLTKVALNSNSIPFHSEKKKMTLPKKLKPNQSGESDQTGTFSSDDSEDDNGTIDSEKETVNENDKVDEIAIEEEKKTDEEEEKGEFLCKYNFQINKDPVCKMSFKEDASIEDAKIKIASENGDIDPNCVFILFAGKVLRKDIQIKGLNLISTDILQVFIRSTEDIFLRTARAFRVYG</sequence>
<dbReference type="Pfam" id="PF00240">
    <property type="entry name" value="ubiquitin"/>
    <property type="match status" value="1"/>
</dbReference>
<feature type="region of interest" description="Disordered" evidence="1">
    <location>
        <begin position="1"/>
        <end position="81"/>
    </location>
</feature>
<dbReference type="Proteomes" id="UP001470230">
    <property type="component" value="Unassembled WGS sequence"/>
</dbReference>
<feature type="compositionally biased region" description="Basic and acidic residues" evidence="1">
    <location>
        <begin position="56"/>
        <end position="80"/>
    </location>
</feature>
<proteinExistence type="predicted"/>
<keyword evidence="4" id="KW-1185">Reference proteome</keyword>
<reference evidence="3 4" key="1">
    <citation type="submission" date="2024-04" db="EMBL/GenBank/DDBJ databases">
        <title>Tritrichomonas musculus Genome.</title>
        <authorList>
            <person name="Alves-Ferreira E."/>
            <person name="Grigg M."/>
            <person name="Lorenzi H."/>
            <person name="Galac M."/>
        </authorList>
    </citation>
    <scope>NUCLEOTIDE SEQUENCE [LARGE SCALE GENOMIC DNA]</scope>
    <source>
        <strain evidence="3 4">EAF2021</strain>
    </source>
</reference>
<feature type="compositionally biased region" description="Polar residues" evidence="1">
    <location>
        <begin position="32"/>
        <end position="45"/>
    </location>
</feature>
<evidence type="ECO:0000313" key="3">
    <source>
        <dbReference type="EMBL" id="KAK8865036.1"/>
    </source>
</evidence>
<name>A0ABR2IN06_9EUKA</name>
<accession>A0ABR2IN06</accession>
<dbReference type="EMBL" id="JAPFFF010000016">
    <property type="protein sequence ID" value="KAK8865036.1"/>
    <property type="molecule type" value="Genomic_DNA"/>
</dbReference>
<organism evidence="3 4">
    <name type="scientific">Tritrichomonas musculus</name>
    <dbReference type="NCBI Taxonomy" id="1915356"/>
    <lineage>
        <taxon>Eukaryota</taxon>
        <taxon>Metamonada</taxon>
        <taxon>Parabasalia</taxon>
        <taxon>Tritrichomonadida</taxon>
        <taxon>Tritrichomonadidae</taxon>
        <taxon>Tritrichomonas</taxon>
    </lineage>
</organism>
<comment type="caution">
    <text evidence="3">The sequence shown here is derived from an EMBL/GenBank/DDBJ whole genome shotgun (WGS) entry which is preliminary data.</text>
</comment>